<evidence type="ECO:0000313" key="2">
    <source>
        <dbReference type="EMBL" id="MBP1039787.1"/>
    </source>
</evidence>
<keyword evidence="1" id="KW-0812">Transmembrane</keyword>
<comment type="caution">
    <text evidence="2">The sequence shown here is derived from an EMBL/GenBank/DDBJ whole genome shotgun (WGS) entry which is preliminary data.</text>
</comment>
<evidence type="ECO:0000313" key="3">
    <source>
        <dbReference type="Proteomes" id="UP000674938"/>
    </source>
</evidence>
<keyword evidence="3" id="KW-1185">Reference proteome</keyword>
<dbReference type="AlphaFoldDB" id="A0A940P1K9"/>
<keyword evidence="1" id="KW-0472">Membrane</keyword>
<gene>
    <name evidence="2" type="ORF">I6N95_02070</name>
</gene>
<accession>A0A940P1K9</accession>
<proteinExistence type="predicted"/>
<reference evidence="2" key="1">
    <citation type="submission" date="2020-12" db="EMBL/GenBank/DDBJ databases">
        <title>Vagococcus allomyrinae sp. nov. and Enterococcus lavae sp. nov., isolated from the larvae of Allomyrina dichotoma.</title>
        <authorList>
            <person name="Lee S.D."/>
        </authorList>
    </citation>
    <scope>NUCLEOTIDE SEQUENCE</scope>
    <source>
        <strain evidence="2">BWB3-3</strain>
    </source>
</reference>
<sequence length="221" mass="24588">MLVSLLADKAESINMIQLGLCTVTSIALGIMIALVCMHRNSYRKNFIVSLLVLPSLIQFIMMLIQEDLVRGIVLLGVFGLMRTSVEPGESRETMSLLWAIGIGIATGLGYIIYVISFSLVLSVLLLMMQSISFGGAGRTSKRVIKIMIPENLDYPNLFDDLFKKYLHEFSMESVKTTNMGSLYEIAYAVKFKDIANEKALIDEIRIRNGNLTVISAKVESH</sequence>
<dbReference type="Pfam" id="PF16316">
    <property type="entry name" value="DUF4956"/>
    <property type="match status" value="1"/>
</dbReference>
<keyword evidence="1" id="KW-1133">Transmembrane helix</keyword>
<dbReference type="EMBL" id="JAEEGA010000001">
    <property type="protein sequence ID" value="MBP1039787.1"/>
    <property type="molecule type" value="Genomic_DNA"/>
</dbReference>
<dbReference type="InterPro" id="IPR032531">
    <property type="entry name" value="DUF4956"/>
</dbReference>
<feature type="transmembrane region" description="Helical" evidence="1">
    <location>
        <begin position="12"/>
        <end position="34"/>
    </location>
</feature>
<dbReference type="Proteomes" id="UP000674938">
    <property type="component" value="Unassembled WGS sequence"/>
</dbReference>
<feature type="transmembrane region" description="Helical" evidence="1">
    <location>
        <begin position="46"/>
        <end position="62"/>
    </location>
</feature>
<organism evidence="2 3">
    <name type="scientific">Vagococcus allomyrinae</name>
    <dbReference type="NCBI Taxonomy" id="2794353"/>
    <lineage>
        <taxon>Bacteria</taxon>
        <taxon>Bacillati</taxon>
        <taxon>Bacillota</taxon>
        <taxon>Bacilli</taxon>
        <taxon>Lactobacillales</taxon>
        <taxon>Enterococcaceae</taxon>
        <taxon>Vagococcus</taxon>
    </lineage>
</organism>
<dbReference type="RefSeq" id="WP_209524674.1">
    <property type="nucleotide sequence ID" value="NZ_JAEEGA010000001.1"/>
</dbReference>
<name>A0A940P1K9_9ENTE</name>
<evidence type="ECO:0000256" key="1">
    <source>
        <dbReference type="SAM" id="Phobius"/>
    </source>
</evidence>
<protein>
    <submittedName>
        <fullName evidence="2">DUF4956 domain-containing protein</fullName>
    </submittedName>
</protein>